<keyword evidence="3 5" id="KW-1133">Transmembrane helix</keyword>
<protein>
    <recommendedName>
        <fullName evidence="8">DoxX family protein</fullName>
    </recommendedName>
</protein>
<evidence type="ECO:0000256" key="3">
    <source>
        <dbReference type="ARBA" id="ARBA00022989"/>
    </source>
</evidence>
<evidence type="ECO:0000256" key="1">
    <source>
        <dbReference type="ARBA" id="ARBA00004141"/>
    </source>
</evidence>
<evidence type="ECO:0000313" key="6">
    <source>
        <dbReference type="EMBL" id="PTL38543.1"/>
    </source>
</evidence>
<proteinExistence type="predicted"/>
<feature type="transmembrane region" description="Helical" evidence="5">
    <location>
        <begin position="6"/>
        <end position="22"/>
    </location>
</feature>
<dbReference type="InterPro" id="IPR032808">
    <property type="entry name" value="DoxX"/>
</dbReference>
<name>A0A2T4U562_9BACI</name>
<dbReference type="Proteomes" id="UP000240509">
    <property type="component" value="Unassembled WGS sequence"/>
</dbReference>
<organism evidence="6 7">
    <name type="scientific">Alkalicoccus saliphilus</name>
    <dbReference type="NCBI Taxonomy" id="200989"/>
    <lineage>
        <taxon>Bacteria</taxon>
        <taxon>Bacillati</taxon>
        <taxon>Bacillota</taxon>
        <taxon>Bacilli</taxon>
        <taxon>Bacillales</taxon>
        <taxon>Bacillaceae</taxon>
        <taxon>Alkalicoccus</taxon>
    </lineage>
</organism>
<dbReference type="RefSeq" id="WP_107585248.1">
    <property type="nucleotide sequence ID" value="NZ_PZJJ01000017.1"/>
</dbReference>
<evidence type="ECO:0000256" key="4">
    <source>
        <dbReference type="ARBA" id="ARBA00023136"/>
    </source>
</evidence>
<comment type="caution">
    <text evidence="6">The sequence shown here is derived from an EMBL/GenBank/DDBJ whole genome shotgun (WGS) entry which is preliminary data.</text>
</comment>
<reference evidence="6 7" key="1">
    <citation type="submission" date="2018-03" db="EMBL/GenBank/DDBJ databases">
        <title>Alkalicoccus saliphilus sp. nov., isolated from a mineral pool.</title>
        <authorList>
            <person name="Zhao B."/>
        </authorList>
    </citation>
    <scope>NUCLEOTIDE SEQUENCE [LARGE SCALE GENOMIC DNA]</scope>
    <source>
        <strain evidence="6 7">6AG</strain>
    </source>
</reference>
<evidence type="ECO:0008006" key="8">
    <source>
        <dbReference type="Google" id="ProtNLM"/>
    </source>
</evidence>
<feature type="transmembrane region" description="Helical" evidence="5">
    <location>
        <begin position="67"/>
        <end position="84"/>
    </location>
</feature>
<feature type="transmembrane region" description="Helical" evidence="5">
    <location>
        <begin position="43"/>
        <end position="61"/>
    </location>
</feature>
<sequence>MELLSILSQLIIAVSIIIVWVFRFDNIVKEFKQYGLSDLTRNSVGAVKIALSTLLVTAIWYPSPVVIPALFMAFLMACAQAAHFKVKNPWSKHAPSLILLILSLFVAAYHSGIFG</sequence>
<gene>
    <name evidence="6" type="ORF">C6Y45_10895</name>
</gene>
<comment type="subcellular location">
    <subcellularLocation>
        <location evidence="1">Membrane</location>
        <topology evidence="1">Multi-pass membrane protein</topology>
    </subcellularLocation>
</comment>
<dbReference type="GO" id="GO:0016020">
    <property type="term" value="C:membrane"/>
    <property type="evidence" value="ECO:0007669"/>
    <property type="project" value="UniProtKB-SubCell"/>
</dbReference>
<keyword evidence="4 5" id="KW-0472">Membrane</keyword>
<dbReference type="OrthoDB" id="2454358at2"/>
<feature type="transmembrane region" description="Helical" evidence="5">
    <location>
        <begin position="96"/>
        <end position="114"/>
    </location>
</feature>
<dbReference type="Pfam" id="PF13564">
    <property type="entry name" value="DoxX_2"/>
    <property type="match status" value="1"/>
</dbReference>
<keyword evidence="7" id="KW-1185">Reference proteome</keyword>
<evidence type="ECO:0000256" key="2">
    <source>
        <dbReference type="ARBA" id="ARBA00022692"/>
    </source>
</evidence>
<dbReference type="EMBL" id="PZJJ01000017">
    <property type="protein sequence ID" value="PTL38543.1"/>
    <property type="molecule type" value="Genomic_DNA"/>
</dbReference>
<keyword evidence="2 5" id="KW-0812">Transmembrane</keyword>
<dbReference type="AlphaFoldDB" id="A0A2T4U562"/>
<evidence type="ECO:0000313" key="7">
    <source>
        <dbReference type="Proteomes" id="UP000240509"/>
    </source>
</evidence>
<evidence type="ECO:0000256" key="5">
    <source>
        <dbReference type="SAM" id="Phobius"/>
    </source>
</evidence>
<accession>A0A2T4U562</accession>